<dbReference type="PANTHER" id="PTHR10763">
    <property type="entry name" value="CELL DIVISION CONTROL PROTEIN 6-RELATED"/>
    <property type="match status" value="1"/>
</dbReference>
<dbReference type="PANTHER" id="PTHR10763:SF26">
    <property type="entry name" value="CELL DIVISION CONTROL PROTEIN 6 HOMOLOG"/>
    <property type="match status" value="1"/>
</dbReference>
<feature type="region of interest" description="Disordered" evidence="6">
    <location>
        <begin position="1"/>
        <end position="128"/>
    </location>
</feature>
<gene>
    <name evidence="9" type="primary">CDC6</name>
    <name evidence="9" type="ORF">HK100_001169</name>
</gene>
<dbReference type="GO" id="GO:0033314">
    <property type="term" value="P:mitotic DNA replication checkpoint signaling"/>
    <property type="evidence" value="ECO:0007669"/>
    <property type="project" value="TreeGrafter"/>
</dbReference>
<proteinExistence type="inferred from homology"/>
<dbReference type="GO" id="GO:0006270">
    <property type="term" value="P:DNA replication initiation"/>
    <property type="evidence" value="ECO:0007669"/>
    <property type="project" value="UniProtKB-UniRule"/>
</dbReference>
<name>A0AAD5SX67_9FUNG</name>
<dbReference type="Proteomes" id="UP001211907">
    <property type="component" value="Unassembled WGS sequence"/>
</dbReference>
<feature type="compositionally biased region" description="Polar residues" evidence="6">
    <location>
        <begin position="108"/>
        <end position="123"/>
    </location>
</feature>
<evidence type="ECO:0000313" key="9">
    <source>
        <dbReference type="EMBL" id="KAJ3116066.1"/>
    </source>
</evidence>
<accession>A0AAD5SX67</accession>
<dbReference type="PIRSF" id="PIRSF001767">
    <property type="entry name" value="Cdc6"/>
    <property type="match status" value="1"/>
</dbReference>
<dbReference type="InterPro" id="IPR049945">
    <property type="entry name" value="AAA_22"/>
</dbReference>
<keyword evidence="3" id="KW-0235">DNA replication</keyword>
<keyword evidence="4" id="KW-0131">Cell cycle</keyword>
<dbReference type="Pfam" id="PF09079">
    <property type="entry name" value="WHD_Cdc6"/>
    <property type="match status" value="1"/>
</dbReference>
<evidence type="ECO:0000256" key="5">
    <source>
        <dbReference type="PIRNR" id="PIRNR001767"/>
    </source>
</evidence>
<dbReference type="SUPFAM" id="SSF52540">
    <property type="entry name" value="P-loop containing nucleoside triphosphate hydrolases"/>
    <property type="match status" value="1"/>
</dbReference>
<dbReference type="Gene3D" id="3.40.50.300">
    <property type="entry name" value="P-loop containing nucleotide triphosphate hydrolases"/>
    <property type="match status" value="1"/>
</dbReference>
<keyword evidence="2" id="KW-0132">Cell division</keyword>
<organism evidence="9 10">
    <name type="scientific">Physocladia obscura</name>
    <dbReference type="NCBI Taxonomy" id="109957"/>
    <lineage>
        <taxon>Eukaryota</taxon>
        <taxon>Fungi</taxon>
        <taxon>Fungi incertae sedis</taxon>
        <taxon>Chytridiomycota</taxon>
        <taxon>Chytridiomycota incertae sedis</taxon>
        <taxon>Chytridiomycetes</taxon>
        <taxon>Chytridiales</taxon>
        <taxon>Chytriomycetaceae</taxon>
        <taxon>Physocladia</taxon>
    </lineage>
</organism>
<evidence type="ECO:0000256" key="2">
    <source>
        <dbReference type="ARBA" id="ARBA00022618"/>
    </source>
</evidence>
<evidence type="ECO:0000256" key="4">
    <source>
        <dbReference type="ARBA" id="ARBA00023306"/>
    </source>
</evidence>
<reference evidence="9" key="1">
    <citation type="submission" date="2020-05" db="EMBL/GenBank/DDBJ databases">
        <title>Phylogenomic resolution of chytrid fungi.</title>
        <authorList>
            <person name="Stajich J.E."/>
            <person name="Amses K."/>
            <person name="Simmons R."/>
            <person name="Seto K."/>
            <person name="Myers J."/>
            <person name="Bonds A."/>
            <person name="Quandt C.A."/>
            <person name="Barry K."/>
            <person name="Liu P."/>
            <person name="Grigoriev I."/>
            <person name="Longcore J.E."/>
            <person name="James T.Y."/>
        </authorList>
    </citation>
    <scope>NUCLEOTIDE SEQUENCE</scope>
    <source>
        <strain evidence="9">JEL0513</strain>
    </source>
</reference>
<evidence type="ECO:0000256" key="3">
    <source>
        <dbReference type="ARBA" id="ARBA00022705"/>
    </source>
</evidence>
<dbReference type="GO" id="GO:0003688">
    <property type="term" value="F:DNA replication origin binding"/>
    <property type="evidence" value="ECO:0007669"/>
    <property type="project" value="TreeGrafter"/>
</dbReference>
<dbReference type="InterPro" id="IPR015163">
    <property type="entry name" value="Cdc6_C"/>
</dbReference>
<dbReference type="InterPro" id="IPR036388">
    <property type="entry name" value="WH-like_DNA-bd_sf"/>
</dbReference>
<feature type="domain" description="ORC1/DEAH AAA+ ATPase" evidence="8">
    <location>
        <begin position="196"/>
        <end position="368"/>
    </location>
</feature>
<evidence type="ECO:0000259" key="7">
    <source>
        <dbReference type="Pfam" id="PF09079"/>
    </source>
</evidence>
<dbReference type="GO" id="GO:0016887">
    <property type="term" value="F:ATP hydrolysis activity"/>
    <property type="evidence" value="ECO:0007669"/>
    <property type="project" value="InterPro"/>
</dbReference>
<dbReference type="GO" id="GO:0051301">
    <property type="term" value="P:cell division"/>
    <property type="evidence" value="ECO:0007669"/>
    <property type="project" value="UniProtKB-UniRule"/>
</dbReference>
<evidence type="ECO:0000313" key="10">
    <source>
        <dbReference type="Proteomes" id="UP001211907"/>
    </source>
</evidence>
<sequence length="700" mass="75238">MHRATRASTRIAATLSPAPLKRHNTPSTTAKLSGAASADETKSDSRCVVLRTSRSQPKQEQQPEQLNAAKRKHCEIIEAESASSSSSDNDDADEENTPRVIPKHVRKQQTFSKTKRQPTTGTENKVPLPFCVNDDSSVTISGAIADAKAAFKPSSVHNGGRLVGRDAERRTIRTFLEDAVDAISCLDDVAKGAAVARSLYVCGVPGTGKSAIIDEILDDFLSTADKQQQEQSPVNKKNFVLANTEQQTQKQTFKLVKLNCMQFNNATSGVYKKIMAGFNVSDGAHGAPLNEPYRALEREFGHMDGGDVTAAASRKPTKKQHITKPSHPKTIHILVLDEIDHLASTPETLYRIYEWPALRGSSLVVIGIANALNFMQRYLPRLDGMVQQQKKSSGGGGGGGARMPMVLGFAPYTPAEISAIVLARLESVRGDVEKRIGSVVCSKDIGGGGGGGKGVFMMHPSAVEVCARKAAGTGDLRKALDLVRASFEVLEVEMMRNGGGGGGGVCRRKEAVEEATSTREGDQQPKLLPSDMMKRVVRNVAELPKVSIAHVLKAANSAAGPGPVQKVRGLATQQKAVLIALMDLIGVTASSNGTTGSSSCNIKGTLKDAIVGNLHDAYVTVLKRKDMIKPVTKTEFGDILSLFESIGLVTMGKAKEERLRKVRLECFPKQVEDGIRDDPVLWGIWIDLSREKGAVWVGMS</sequence>
<dbReference type="AlphaFoldDB" id="A0AAD5SX67"/>
<feature type="compositionally biased region" description="Polar residues" evidence="6">
    <location>
        <begin position="52"/>
        <end position="65"/>
    </location>
</feature>
<evidence type="ECO:0000259" key="8">
    <source>
        <dbReference type="Pfam" id="PF13401"/>
    </source>
</evidence>
<comment type="similarity">
    <text evidence="1 5">Belongs to the CDC6/cdc18 family.</text>
</comment>
<protein>
    <recommendedName>
        <fullName evidence="5">Cell division control protein</fullName>
    </recommendedName>
</protein>
<comment type="caution">
    <text evidence="9">The sequence shown here is derived from an EMBL/GenBank/DDBJ whole genome shotgun (WGS) entry which is preliminary data.</text>
</comment>
<dbReference type="Gene3D" id="1.10.10.10">
    <property type="entry name" value="Winged helix-like DNA-binding domain superfamily/Winged helix DNA-binding domain"/>
    <property type="match status" value="1"/>
</dbReference>
<dbReference type="InterPro" id="IPR016314">
    <property type="entry name" value="Cdc6/18"/>
</dbReference>
<dbReference type="Gene3D" id="1.10.8.60">
    <property type="match status" value="1"/>
</dbReference>
<dbReference type="EMBL" id="JADGJH010001252">
    <property type="protein sequence ID" value="KAJ3116066.1"/>
    <property type="molecule type" value="Genomic_DNA"/>
</dbReference>
<keyword evidence="10" id="KW-1185">Reference proteome</keyword>
<dbReference type="GO" id="GO:0005634">
    <property type="term" value="C:nucleus"/>
    <property type="evidence" value="ECO:0007669"/>
    <property type="project" value="TreeGrafter"/>
</dbReference>
<evidence type="ECO:0000256" key="1">
    <source>
        <dbReference type="ARBA" id="ARBA00006184"/>
    </source>
</evidence>
<dbReference type="InterPro" id="IPR027417">
    <property type="entry name" value="P-loop_NTPase"/>
</dbReference>
<feature type="compositionally biased region" description="Low complexity" evidence="6">
    <location>
        <begin position="1"/>
        <end position="14"/>
    </location>
</feature>
<dbReference type="InterPro" id="IPR050311">
    <property type="entry name" value="ORC1/CDC6"/>
</dbReference>
<evidence type="ECO:0000256" key="6">
    <source>
        <dbReference type="SAM" id="MobiDB-lite"/>
    </source>
</evidence>
<dbReference type="Pfam" id="PF13401">
    <property type="entry name" value="AAA_22"/>
    <property type="match status" value="1"/>
</dbReference>
<feature type="domain" description="Cdc6 C-terminal" evidence="7">
    <location>
        <begin position="604"/>
        <end position="673"/>
    </location>
</feature>